<dbReference type="PANTHER" id="PTHR43751:SF1">
    <property type="entry name" value="SULFATASE ATSG-RELATED"/>
    <property type="match status" value="1"/>
</dbReference>
<dbReference type="AlphaFoldDB" id="A0A934VNB5"/>
<dbReference type="PANTHER" id="PTHR43751">
    <property type="entry name" value="SULFATASE"/>
    <property type="match status" value="1"/>
</dbReference>
<dbReference type="InterPro" id="IPR052701">
    <property type="entry name" value="GAG_Ulvan_Degrading_Sulfatases"/>
</dbReference>
<dbReference type="EMBL" id="JAENIL010000057">
    <property type="protein sequence ID" value="MBK1879756.1"/>
    <property type="molecule type" value="Genomic_DNA"/>
</dbReference>
<evidence type="ECO:0000313" key="3">
    <source>
        <dbReference type="EMBL" id="MBK1879756.1"/>
    </source>
</evidence>
<name>A0A934VNB5_9BACT</name>
<keyword evidence="1" id="KW-0732">Signal</keyword>
<feature type="signal peptide" evidence="1">
    <location>
        <begin position="1"/>
        <end position="20"/>
    </location>
</feature>
<dbReference type="InterPro" id="IPR017850">
    <property type="entry name" value="Alkaline_phosphatase_core_sf"/>
</dbReference>
<organism evidence="3 4">
    <name type="scientific">Pelagicoccus mobilis</name>
    <dbReference type="NCBI Taxonomy" id="415221"/>
    <lineage>
        <taxon>Bacteria</taxon>
        <taxon>Pseudomonadati</taxon>
        <taxon>Verrucomicrobiota</taxon>
        <taxon>Opitutia</taxon>
        <taxon>Puniceicoccales</taxon>
        <taxon>Pelagicoccaceae</taxon>
        <taxon>Pelagicoccus</taxon>
    </lineage>
</organism>
<keyword evidence="4" id="KW-1185">Reference proteome</keyword>
<dbReference type="Pfam" id="PF00884">
    <property type="entry name" value="Sulfatase"/>
    <property type="match status" value="1"/>
</dbReference>
<protein>
    <submittedName>
        <fullName evidence="3">Sulfatase</fullName>
    </submittedName>
</protein>
<evidence type="ECO:0000256" key="1">
    <source>
        <dbReference type="SAM" id="SignalP"/>
    </source>
</evidence>
<accession>A0A934VNB5</accession>
<feature type="chain" id="PRO_5037529729" evidence="1">
    <location>
        <begin position="21"/>
        <end position="477"/>
    </location>
</feature>
<evidence type="ECO:0000313" key="4">
    <source>
        <dbReference type="Proteomes" id="UP000617628"/>
    </source>
</evidence>
<feature type="domain" description="Sulfatase N-terminal" evidence="2">
    <location>
        <begin position="24"/>
        <end position="299"/>
    </location>
</feature>
<dbReference type="RefSeq" id="WP_200357969.1">
    <property type="nucleotide sequence ID" value="NZ_JAENIL010000057.1"/>
</dbReference>
<dbReference type="Proteomes" id="UP000617628">
    <property type="component" value="Unassembled WGS sequence"/>
</dbReference>
<gene>
    <name evidence="3" type="ORF">JIN87_22915</name>
</gene>
<dbReference type="SUPFAM" id="SSF53649">
    <property type="entry name" value="Alkaline phosphatase-like"/>
    <property type="match status" value="1"/>
</dbReference>
<evidence type="ECO:0000259" key="2">
    <source>
        <dbReference type="Pfam" id="PF00884"/>
    </source>
</evidence>
<dbReference type="CDD" id="cd16027">
    <property type="entry name" value="SGSH"/>
    <property type="match status" value="1"/>
</dbReference>
<proteinExistence type="predicted"/>
<dbReference type="Gene3D" id="3.40.720.10">
    <property type="entry name" value="Alkaline Phosphatase, subunit A"/>
    <property type="match status" value="1"/>
</dbReference>
<dbReference type="InterPro" id="IPR000917">
    <property type="entry name" value="Sulfatase_N"/>
</dbReference>
<comment type="caution">
    <text evidence="3">The sequence shown here is derived from an EMBL/GenBank/DDBJ whole genome shotgun (WGS) entry which is preliminary data.</text>
</comment>
<reference evidence="3" key="1">
    <citation type="submission" date="2021-01" db="EMBL/GenBank/DDBJ databases">
        <title>Modified the classification status of verrucomicrobia.</title>
        <authorList>
            <person name="Feng X."/>
        </authorList>
    </citation>
    <scope>NUCLEOTIDE SEQUENCE</scope>
    <source>
        <strain evidence="3">KCTC 13126</strain>
    </source>
</reference>
<sequence>MKFLTLLSLFALSLLAAANASEKPNFLFIIADDCTYRDLGVYGGQAYTPNLEKLASQGMKFERCFQTSPMCSPTRHTIYTGLYPVKNGAFTNHSHAYDHVKSIVHYLKPHGYRVALSGKSHVAPKSVFPFEETRITGEVAKEQTIIDMEAVDALMSDSAKTGKPFALIAGSNEPHTPWNKGKEFRSRYNTKKLKLRPYMVDTELTRKEYRNYLAEISFFDNEVGQLLELLEKNGHAENTMVVVVSEQGNNFPFAKWSCYDSGLQSGMIVRWPGKVEPGSATEAMVEYIDILPTFIEAAGDTPPEVLDGQSLMPVLSGETYHHKDYVYGLQTSRGIFRGPHHYGIRSVRDEKYKLIVNLDPDAEFYNTINRSGFFKEWQSLAAEGHEHAQAVVNRFKKRPAIELYDITKDTYEMTNLASNPEYAEVVERLSKQLESWMESQGDEGQETELAAFYRMGAGNAEYKAWAKENGNPIKSKQ</sequence>